<feature type="domain" description="Amino acid permease/ SLC12A" evidence="7">
    <location>
        <begin position="52"/>
        <end position="489"/>
    </location>
</feature>
<evidence type="ECO:0000256" key="1">
    <source>
        <dbReference type="ARBA" id="ARBA00004141"/>
    </source>
</evidence>
<evidence type="ECO:0000256" key="6">
    <source>
        <dbReference type="SAM" id="Phobius"/>
    </source>
</evidence>
<feature type="transmembrane region" description="Helical" evidence="6">
    <location>
        <begin position="284"/>
        <end position="308"/>
    </location>
</feature>
<dbReference type="PANTHER" id="PTHR46988:SF4">
    <property type="entry name" value="ION TRANSPORT DOMAIN-CONTAINING PROTEIN"/>
    <property type="match status" value="1"/>
</dbReference>
<comment type="caution">
    <text evidence="9">The sequence shown here is derived from an EMBL/GenBank/DDBJ whole genome shotgun (WGS) entry which is preliminary data.</text>
</comment>
<feature type="domain" description="Ion transport" evidence="8">
    <location>
        <begin position="970"/>
        <end position="1215"/>
    </location>
</feature>
<dbReference type="GO" id="GO:0005245">
    <property type="term" value="F:voltage-gated calcium channel activity"/>
    <property type="evidence" value="ECO:0007669"/>
    <property type="project" value="InterPro"/>
</dbReference>
<dbReference type="OrthoDB" id="416585at2759"/>
<feature type="transmembrane region" description="Helical" evidence="6">
    <location>
        <begin position="414"/>
        <end position="436"/>
    </location>
</feature>
<dbReference type="Gene3D" id="1.20.1740.10">
    <property type="entry name" value="Amino acid/polyamine transporter I"/>
    <property type="match status" value="1"/>
</dbReference>
<evidence type="ECO:0000313" key="10">
    <source>
        <dbReference type="Proteomes" id="UP000018721"/>
    </source>
</evidence>
<feature type="transmembrane region" description="Helical" evidence="6">
    <location>
        <begin position="166"/>
        <end position="184"/>
    </location>
</feature>
<feature type="transmembrane region" description="Helical" evidence="6">
    <location>
        <begin position="672"/>
        <end position="691"/>
    </location>
</feature>
<name>V9FPZ3_PHYNI</name>
<reference evidence="9 10" key="1">
    <citation type="submission" date="2013-11" db="EMBL/GenBank/DDBJ databases">
        <title>The Genome Sequence of Phytophthora parasitica P1569.</title>
        <authorList>
            <consortium name="The Broad Institute Genomics Platform"/>
            <person name="Russ C."/>
            <person name="Tyler B."/>
            <person name="Panabieres F."/>
            <person name="Shan W."/>
            <person name="Tripathy S."/>
            <person name="Grunwald N."/>
            <person name="Machado M."/>
            <person name="Johnson C.S."/>
            <person name="Arredondo F."/>
            <person name="Hong C."/>
            <person name="Coffey M."/>
            <person name="Young S.K."/>
            <person name="Zeng Q."/>
            <person name="Gargeya S."/>
            <person name="Fitzgerald M."/>
            <person name="Abouelleil A."/>
            <person name="Alvarado L."/>
            <person name="Chapman S.B."/>
            <person name="Gainer-Dewar J."/>
            <person name="Goldberg J."/>
            <person name="Griggs A."/>
            <person name="Gujja S."/>
            <person name="Hansen M."/>
            <person name="Howarth C."/>
            <person name="Imamovic A."/>
            <person name="Ireland A."/>
            <person name="Larimer J."/>
            <person name="McCowan C."/>
            <person name="Murphy C."/>
            <person name="Pearson M."/>
            <person name="Poon T.W."/>
            <person name="Priest M."/>
            <person name="Roberts A."/>
            <person name="Saif S."/>
            <person name="Shea T."/>
            <person name="Sykes S."/>
            <person name="Wortman J."/>
            <person name="Nusbaum C."/>
            <person name="Birren B."/>
        </authorList>
    </citation>
    <scope>NUCLEOTIDE SEQUENCE [LARGE SCALE GENOMIC DNA]</scope>
    <source>
        <strain evidence="9 10">P1569</strain>
    </source>
</reference>
<feature type="transmembrane region" description="Helical" evidence="6">
    <location>
        <begin position="589"/>
        <end position="607"/>
    </location>
</feature>
<keyword evidence="2 6" id="KW-0812">Transmembrane</keyword>
<dbReference type="eggNOG" id="KOG2301">
    <property type="taxonomic scope" value="Eukaryota"/>
</dbReference>
<feature type="transmembrane region" description="Helical" evidence="6">
    <location>
        <begin position="1094"/>
        <end position="1116"/>
    </location>
</feature>
<feature type="transmembrane region" description="Helical" evidence="6">
    <location>
        <begin position="810"/>
        <end position="835"/>
    </location>
</feature>
<feature type="transmembrane region" description="Helical" evidence="6">
    <location>
        <begin position="246"/>
        <end position="264"/>
    </location>
</feature>
<accession>V9FPZ3</accession>
<dbReference type="Pfam" id="PF00520">
    <property type="entry name" value="Ion_trans"/>
    <property type="match status" value="2"/>
</dbReference>
<feature type="transmembrane region" description="Helical" evidence="6">
    <location>
        <begin position="119"/>
        <end position="140"/>
    </location>
</feature>
<sequence>MEGQALTAAAPAAYGAIPPLAHHLESQATHVESLQILSRKLERNTFAPVVCSILGVVVFMRLGVVVGTLGIYYALIVIFVAFVISFLTVMSMSALASTSDGLASGGLFNALRRSLGHRLGHMIGLMMVLSFSIGAAFYLLGFSELAMVVMGLHNRNGLVLPWNEDASAVTVVTASVILAVLMYGVQNRITLRALRLVFVMVMVAVGCNMLFLLVPNAAKHTGMSIKHFRQNSDEHTPKMLRQMFETFFPGFCGVIAGANLAEFVSERSAARVSSAIAKKASQYFLLGIHKALAFSFIIYAVLGFVLAACVENQVLQTVPLIVPLVVDSALGVPLIFLGVASTTLSSALSSIKGASTIFVALSAQPFQSNEAHSPSMEAEVTVTEVSYSQSSTPISLACTWAVCQAALLCGTVDAIIPIVSSTFLLTFFLINFACFFQDLSSTTFHPSFRMYSKWTALLGCALSLSAFFLVVSTLFVSVASVLLLGYTVYYHDELVQFVDELRLSHHGDRRRLHRQDAVDEQILAYEARSPLGISGRCQSRRRGSHQVIDEKRIELAALYVRDAIHGRFLGEEYLIDGLNRMHYKQLYHGLWYIRTANVCLLMSLAFFETPSWCFFESSCGDHLKVLTWELPVLSKNASIGIELVCLLFLGLELSMKYKYMGSRVYFVDKWHVLQIIFVLADFVAVLTVLVVPQDTDLDGNKGERELVPSGSKPIVLAPLIRPLIVISMSQRLRSGFSSLLKALPRFADGLITLVFLIILFAVLGMMLFVDTAEAGVYFKSFEDACLSLIILLTTANFPDVMMPIYSQARIYSLFFISFLMIGQLLVMNLVFASIYQHYRQEIAERAMEYSTKRKLALQAAFHLLPTEQIILPEGAMEQDVHFKVIGQSTYNRLMNKLMRPTMSLFRDDESTETEEIENSNNEPIAFDEFVVLIKAFMASEKSSTAAPYEPRDLSGYVIIRATQRFVACGWFDRAVDVIILGNFIAILMEIQAKIHGEVAVSLLWERWMLVFSLVYIVEMILKMYVFRLGGYFSSTKNIYDCAVTLVIFVAEVSVHSHSFEVEWQWIRLLLLFRFLRCLRLLVALQALSSMFAIVVRLIPAFATLYGMLGLLMYQYAAAGMQLFGGKLVVGDPRLASIPYGQANFYSNNFNDFASSLTTLFELLIVNNWFVTMEGAVAVTTKWSRIYFISFYVVGVVMVLSLVVAFVVEAYFETAAKLEAVSQTTEINVSESSSFPGTTDSKSHESVASTKTKQRLLRRGSSSLRMRPRADSIYVEEFL</sequence>
<keyword evidence="3 6" id="KW-1133">Transmembrane helix</keyword>
<feature type="domain" description="Ion transport" evidence="8">
    <location>
        <begin position="641"/>
        <end position="840"/>
    </location>
</feature>
<dbReference type="eggNOG" id="KOG2083">
    <property type="taxonomic scope" value="Eukaryota"/>
</dbReference>
<dbReference type="Pfam" id="PF00324">
    <property type="entry name" value="AA_permease"/>
    <property type="match status" value="1"/>
</dbReference>
<proteinExistence type="predicted"/>
<dbReference type="PANTHER" id="PTHR46988">
    <property type="entry name" value="TWO PORE CALCIUM CHANNEL PROTEIN 1"/>
    <property type="match status" value="1"/>
</dbReference>
<dbReference type="GO" id="GO:0016020">
    <property type="term" value="C:membrane"/>
    <property type="evidence" value="ECO:0007669"/>
    <property type="project" value="UniProtKB-SubCell"/>
</dbReference>
<evidence type="ECO:0000259" key="8">
    <source>
        <dbReference type="Pfam" id="PF00520"/>
    </source>
</evidence>
<evidence type="ECO:0000313" key="9">
    <source>
        <dbReference type="EMBL" id="ETI53565.1"/>
    </source>
</evidence>
<dbReference type="InterPro" id="IPR027359">
    <property type="entry name" value="Volt_channel_dom_sf"/>
</dbReference>
<feature type="transmembrane region" description="Helical" evidence="6">
    <location>
        <begin position="196"/>
        <end position="214"/>
    </location>
</feature>
<dbReference type="InterPro" id="IPR004841">
    <property type="entry name" value="AA-permease/SLC12A_dom"/>
</dbReference>
<dbReference type="HOGENOM" id="CLU_252289_0_0_1"/>
<feature type="region of interest" description="Disordered" evidence="5">
    <location>
        <begin position="1229"/>
        <end position="1263"/>
    </location>
</feature>
<evidence type="ECO:0000256" key="3">
    <source>
        <dbReference type="ARBA" id="ARBA00022989"/>
    </source>
</evidence>
<dbReference type="Gene3D" id="1.10.287.70">
    <property type="match status" value="2"/>
</dbReference>
<keyword evidence="4 6" id="KW-0472">Membrane</keyword>
<protein>
    <recommendedName>
        <fullName evidence="11">Ion transport domain-containing protein</fullName>
    </recommendedName>
</protein>
<evidence type="ECO:0000259" key="7">
    <source>
        <dbReference type="Pfam" id="PF00324"/>
    </source>
</evidence>
<gene>
    <name evidence="9" type="ORF">F443_03480</name>
</gene>
<feature type="transmembrane region" description="Helical" evidence="6">
    <location>
        <begin position="70"/>
        <end position="98"/>
    </location>
</feature>
<dbReference type="Proteomes" id="UP000018721">
    <property type="component" value="Unassembled WGS sequence"/>
</dbReference>
<evidence type="ECO:0000256" key="2">
    <source>
        <dbReference type="ARBA" id="ARBA00022692"/>
    </source>
</evidence>
<feature type="transmembrane region" description="Helical" evidence="6">
    <location>
        <begin position="970"/>
        <end position="987"/>
    </location>
</feature>
<evidence type="ECO:0000256" key="5">
    <source>
        <dbReference type="SAM" id="MobiDB-lite"/>
    </source>
</evidence>
<evidence type="ECO:0008006" key="11">
    <source>
        <dbReference type="Google" id="ProtNLM"/>
    </source>
</evidence>
<dbReference type="InterPro" id="IPR005821">
    <property type="entry name" value="Ion_trans_dom"/>
</dbReference>
<feature type="transmembrane region" description="Helical" evidence="6">
    <location>
        <begin position="1007"/>
        <end position="1026"/>
    </location>
</feature>
<comment type="subcellular location">
    <subcellularLocation>
        <location evidence="1">Membrane</location>
        <topology evidence="1">Multi-pass membrane protein</topology>
    </subcellularLocation>
</comment>
<feature type="transmembrane region" description="Helical" evidence="6">
    <location>
        <begin position="456"/>
        <end position="484"/>
    </location>
</feature>
<feature type="transmembrane region" description="Helical" evidence="6">
    <location>
        <begin position="750"/>
        <end position="769"/>
    </location>
</feature>
<dbReference type="SUPFAM" id="SSF81324">
    <property type="entry name" value="Voltage-gated potassium channels"/>
    <property type="match status" value="2"/>
</dbReference>
<keyword evidence="10" id="KW-1185">Reference proteome</keyword>
<feature type="transmembrane region" description="Helical" evidence="6">
    <location>
        <begin position="1185"/>
        <end position="1207"/>
    </location>
</feature>
<feature type="transmembrane region" description="Helical" evidence="6">
    <location>
        <begin position="45"/>
        <end position="64"/>
    </location>
</feature>
<feature type="transmembrane region" description="Helical" evidence="6">
    <location>
        <begin position="632"/>
        <end position="651"/>
    </location>
</feature>
<dbReference type="AlphaFoldDB" id="V9FPZ3"/>
<evidence type="ECO:0000256" key="4">
    <source>
        <dbReference type="ARBA" id="ARBA00023136"/>
    </source>
</evidence>
<feature type="compositionally biased region" description="Polar residues" evidence="5">
    <location>
        <begin position="1229"/>
        <end position="1250"/>
    </location>
</feature>
<feature type="transmembrane region" description="Helical" evidence="6">
    <location>
        <begin position="320"/>
        <end position="340"/>
    </location>
</feature>
<dbReference type="Gene3D" id="1.20.120.350">
    <property type="entry name" value="Voltage-gated potassium channels. Chain C"/>
    <property type="match status" value="1"/>
</dbReference>
<organism evidence="9 10">
    <name type="scientific">Phytophthora nicotianae P1569</name>
    <dbReference type="NCBI Taxonomy" id="1317065"/>
    <lineage>
        <taxon>Eukaryota</taxon>
        <taxon>Sar</taxon>
        <taxon>Stramenopiles</taxon>
        <taxon>Oomycota</taxon>
        <taxon>Peronosporomycetes</taxon>
        <taxon>Peronosporales</taxon>
        <taxon>Peronosporaceae</taxon>
        <taxon>Phytophthora</taxon>
    </lineage>
</organism>
<dbReference type="EMBL" id="ANIZ01000672">
    <property type="protein sequence ID" value="ETI53565.1"/>
    <property type="molecule type" value="Genomic_DNA"/>
</dbReference>
<dbReference type="InterPro" id="IPR044581">
    <property type="entry name" value="TPC1_plant"/>
</dbReference>